<dbReference type="EMBL" id="ABYU02000056">
    <property type="protein sequence ID" value="EEX20087.1"/>
    <property type="molecule type" value="Genomic_DNA"/>
</dbReference>
<dbReference type="Proteomes" id="UP000003755">
    <property type="component" value="Unassembled WGS sequence"/>
</dbReference>
<evidence type="ECO:0000313" key="2">
    <source>
        <dbReference type="Proteomes" id="UP000003755"/>
    </source>
</evidence>
<name>C9LCF8_BLAHA</name>
<dbReference type="RefSeq" id="WP_003023200.1">
    <property type="nucleotide sequence ID" value="NZ_CP022413.2"/>
</dbReference>
<comment type="caution">
    <text evidence="1">The sequence shown here is derived from an EMBL/GenBank/DDBJ whole genome shotgun (WGS) entry which is preliminary data.</text>
</comment>
<accession>C9LCF8</accession>
<protein>
    <submittedName>
        <fullName evidence="1">Uncharacterized protein</fullName>
    </submittedName>
</protein>
<keyword evidence="2" id="KW-1185">Reference proteome</keyword>
<evidence type="ECO:0000313" key="1">
    <source>
        <dbReference type="EMBL" id="EEX20087.1"/>
    </source>
</evidence>
<dbReference type="HOGENOM" id="CLU_2535867_0_0_9"/>
<proteinExistence type="predicted"/>
<dbReference type="STRING" id="537007.BLAHAN_07116"/>
<gene>
    <name evidence="1" type="ORF">BLAHAN_07116</name>
</gene>
<reference evidence="1" key="1">
    <citation type="submission" date="2009-09" db="EMBL/GenBank/DDBJ databases">
        <authorList>
            <person name="Weinstock G."/>
            <person name="Sodergren E."/>
            <person name="Clifton S."/>
            <person name="Fulton L."/>
            <person name="Fulton B."/>
            <person name="Courtney L."/>
            <person name="Fronick C."/>
            <person name="Harrison M."/>
            <person name="Strong C."/>
            <person name="Farmer C."/>
            <person name="Delahaunty K."/>
            <person name="Markovic C."/>
            <person name="Hall O."/>
            <person name="Minx P."/>
            <person name="Tomlinson C."/>
            <person name="Mitreva M."/>
            <person name="Nelson J."/>
            <person name="Hou S."/>
            <person name="Wollam A."/>
            <person name="Pepin K.H."/>
            <person name="Johnson M."/>
            <person name="Bhonagiri V."/>
            <person name="Nash W.E."/>
            <person name="Warren W."/>
            <person name="Chinwalla A."/>
            <person name="Mardis E.R."/>
            <person name="Wilson R.K."/>
        </authorList>
    </citation>
    <scope>NUCLEOTIDE SEQUENCE [LARGE SCALE GENOMIC DNA]</scope>
    <source>
        <strain evidence="1">DSM 20583</strain>
    </source>
</reference>
<dbReference type="KEGG" id="bhan:CGC63_04355"/>
<organism evidence="1 2">
    <name type="scientific">Blautia hansenii DSM 20583</name>
    <dbReference type="NCBI Taxonomy" id="537007"/>
    <lineage>
        <taxon>Bacteria</taxon>
        <taxon>Bacillati</taxon>
        <taxon>Bacillota</taxon>
        <taxon>Clostridia</taxon>
        <taxon>Lachnospirales</taxon>
        <taxon>Lachnospiraceae</taxon>
        <taxon>Blautia</taxon>
    </lineage>
</organism>
<dbReference type="AlphaFoldDB" id="C9LCF8"/>
<sequence>MSIKKLYSNELLASFEYSNIDRDYDFYYVTTSDKYIKSGAAFLDIDDIKISALQFESGKSFLVMLPKNSTSRAEFVRLLNEKE</sequence>